<evidence type="ECO:0000313" key="2">
    <source>
        <dbReference type="Proteomes" id="UP000036367"/>
    </source>
</evidence>
<comment type="caution">
    <text evidence="1">The sequence shown here is derived from an EMBL/GenBank/DDBJ whole genome shotgun (WGS) entry which is preliminary data.</text>
</comment>
<name>A0A0J1E8Z5_RHOIS</name>
<proteinExistence type="predicted"/>
<organism evidence="1 2">
    <name type="scientific">Rhodopirellula islandica</name>
    <dbReference type="NCBI Taxonomy" id="595434"/>
    <lineage>
        <taxon>Bacteria</taxon>
        <taxon>Pseudomonadati</taxon>
        <taxon>Planctomycetota</taxon>
        <taxon>Planctomycetia</taxon>
        <taxon>Pirellulales</taxon>
        <taxon>Pirellulaceae</taxon>
        <taxon>Rhodopirellula</taxon>
    </lineage>
</organism>
<gene>
    <name evidence="1" type="ORF">RISK_006133</name>
</gene>
<sequence>MLAVERNHPIQATGWLLLPCKNQMDFRAIDERKSERLSFALILRRDPQ</sequence>
<evidence type="ECO:0000313" key="1">
    <source>
        <dbReference type="EMBL" id="KLU01949.1"/>
    </source>
</evidence>
<accession>A0A0J1E8Z5</accession>
<protein>
    <submittedName>
        <fullName evidence="1">Uncharacterized protein</fullName>
    </submittedName>
</protein>
<reference evidence="1" key="1">
    <citation type="submission" date="2015-05" db="EMBL/GenBank/DDBJ databases">
        <title>Permanent draft genome of Rhodopirellula islandicus K833.</title>
        <authorList>
            <person name="Kizina J."/>
            <person name="Richter M."/>
            <person name="Glockner F.O."/>
            <person name="Harder J."/>
        </authorList>
    </citation>
    <scope>NUCLEOTIDE SEQUENCE [LARGE SCALE GENOMIC DNA]</scope>
    <source>
        <strain evidence="1">K833</strain>
    </source>
</reference>
<keyword evidence="2" id="KW-1185">Reference proteome</keyword>
<dbReference type="AlphaFoldDB" id="A0A0J1E8Z5"/>
<dbReference type="EMBL" id="LECT01000048">
    <property type="protein sequence ID" value="KLU01949.1"/>
    <property type="molecule type" value="Genomic_DNA"/>
</dbReference>
<dbReference type="PATRIC" id="fig|595434.4.peg.5828"/>
<dbReference type="Proteomes" id="UP000036367">
    <property type="component" value="Unassembled WGS sequence"/>
</dbReference>